<dbReference type="OrthoDB" id="9794459at2"/>
<dbReference type="GO" id="GO:0031469">
    <property type="term" value="C:bacterial microcompartment"/>
    <property type="evidence" value="ECO:0007669"/>
    <property type="project" value="UniProtKB-SubCell"/>
</dbReference>
<reference evidence="4 5" key="1">
    <citation type="submission" date="2017-09" db="EMBL/GenBank/DDBJ databases">
        <title>Complete genome sequence of Oxytococcus suis strain ZY16052.</title>
        <authorList>
            <person name="Li F."/>
        </authorList>
    </citation>
    <scope>NUCLEOTIDE SEQUENCE [LARGE SCALE GENOMIC DNA]</scope>
    <source>
        <strain evidence="4 5">ZY16052</strain>
    </source>
</reference>
<dbReference type="AlphaFoldDB" id="A0A347WNV4"/>
<dbReference type="InterPro" id="IPR000249">
    <property type="entry name" value="BMC_dom"/>
</dbReference>
<evidence type="ECO:0000256" key="1">
    <source>
        <dbReference type="ARBA" id="ARBA00024322"/>
    </source>
</evidence>
<dbReference type="InterPro" id="IPR037233">
    <property type="entry name" value="CcmK-like_sf"/>
</dbReference>
<keyword evidence="2" id="KW-1283">Bacterial microcompartment</keyword>
<dbReference type="Proteomes" id="UP000263232">
    <property type="component" value="Chromosome"/>
</dbReference>
<gene>
    <name evidence="4" type="ORF">CL176_08880</name>
</gene>
<evidence type="ECO:0000313" key="4">
    <source>
        <dbReference type="EMBL" id="AXY26761.1"/>
    </source>
</evidence>
<dbReference type="RefSeq" id="WP_118991613.1">
    <property type="nucleotide sequence ID" value="NZ_CP023434.1"/>
</dbReference>
<dbReference type="PANTHER" id="PTHR40449">
    <property type="entry name" value="ETHANOLAMINE UTILIZATION PROTEIN EUTS"/>
    <property type="match status" value="1"/>
</dbReference>
<evidence type="ECO:0000259" key="3">
    <source>
        <dbReference type="SMART" id="SM00877"/>
    </source>
</evidence>
<evidence type="ECO:0000313" key="5">
    <source>
        <dbReference type="Proteomes" id="UP000263232"/>
    </source>
</evidence>
<organism evidence="4 5">
    <name type="scientific">Suicoccus acidiformans</name>
    <dbReference type="NCBI Taxonomy" id="2036206"/>
    <lineage>
        <taxon>Bacteria</taxon>
        <taxon>Bacillati</taxon>
        <taxon>Bacillota</taxon>
        <taxon>Bacilli</taxon>
        <taxon>Lactobacillales</taxon>
        <taxon>Aerococcaceae</taxon>
        <taxon>Suicoccus</taxon>
    </lineage>
</organism>
<accession>A0A347WNV4</accession>
<keyword evidence="5" id="KW-1185">Reference proteome</keyword>
<protein>
    <submittedName>
        <fullName evidence="4">Propanediol utilization protein</fullName>
    </submittedName>
</protein>
<evidence type="ECO:0000256" key="2">
    <source>
        <dbReference type="ARBA" id="ARBA00024446"/>
    </source>
</evidence>
<dbReference type="InterPro" id="IPR009307">
    <property type="entry name" value="EutS/PduU/CutR"/>
</dbReference>
<dbReference type="PANTHER" id="PTHR40449:SF2">
    <property type="entry name" value="BACTERIAL MICROCOMPARTMENT SHELL PROTEIN EUTS"/>
    <property type="match status" value="1"/>
</dbReference>
<proteinExistence type="predicted"/>
<dbReference type="Gene3D" id="3.30.70.1710">
    <property type="match status" value="1"/>
</dbReference>
<dbReference type="SMART" id="SM00877">
    <property type="entry name" value="BMC"/>
    <property type="match status" value="1"/>
</dbReference>
<comment type="subcellular location">
    <subcellularLocation>
        <location evidence="1">Bacterial microcompartment</location>
    </subcellularLocation>
</comment>
<dbReference type="Pfam" id="PF00936">
    <property type="entry name" value="BMC"/>
    <property type="match status" value="1"/>
</dbReference>
<sequence>MSHVIAGPDERVFDKLGFDRKDGVSALGIYTVTPGEAAIIAADIAKKTGEVEIGYVDRFSGSMIIMGDVSSVQTALQSANNFLSTNLGFATSAITRT</sequence>
<name>A0A347WNV4_9LACT</name>
<feature type="domain" description="Bacterial microcompartment" evidence="3">
    <location>
        <begin position="25"/>
        <end position="97"/>
    </location>
</feature>
<dbReference type="SUPFAM" id="SSF143414">
    <property type="entry name" value="CcmK-like"/>
    <property type="match status" value="1"/>
</dbReference>
<dbReference type="KEGG" id="abae:CL176_08880"/>
<dbReference type="EMBL" id="CP023434">
    <property type="protein sequence ID" value="AXY26761.1"/>
    <property type="molecule type" value="Genomic_DNA"/>
</dbReference>